<keyword evidence="1" id="KW-0472">Membrane</keyword>
<evidence type="ECO:0000313" key="3">
    <source>
        <dbReference type="Proteomes" id="UP000246702"/>
    </source>
</evidence>
<dbReference type="GeneID" id="37109291"/>
<comment type="caution">
    <text evidence="2">The sequence shown here is derived from an EMBL/GenBank/DDBJ whole genome shotgun (WGS) entry which is preliminary data.</text>
</comment>
<dbReference type="Proteomes" id="UP000246702">
    <property type="component" value="Unassembled WGS sequence"/>
</dbReference>
<keyword evidence="1" id="KW-0812">Transmembrane</keyword>
<name>A0A317X466_9EURO</name>
<gene>
    <name evidence="2" type="ORF">BO94DRAFT_357817</name>
</gene>
<organism evidence="2 3">
    <name type="scientific">Aspergillus sclerotioniger CBS 115572</name>
    <dbReference type="NCBI Taxonomy" id="1450535"/>
    <lineage>
        <taxon>Eukaryota</taxon>
        <taxon>Fungi</taxon>
        <taxon>Dikarya</taxon>
        <taxon>Ascomycota</taxon>
        <taxon>Pezizomycotina</taxon>
        <taxon>Eurotiomycetes</taxon>
        <taxon>Eurotiomycetidae</taxon>
        <taxon>Eurotiales</taxon>
        <taxon>Aspergillaceae</taxon>
        <taxon>Aspergillus</taxon>
        <taxon>Aspergillus subgen. Circumdati</taxon>
    </lineage>
</organism>
<reference evidence="2 3" key="1">
    <citation type="submission" date="2016-12" db="EMBL/GenBank/DDBJ databases">
        <title>The genomes of Aspergillus section Nigri reveals drivers in fungal speciation.</title>
        <authorList>
            <consortium name="DOE Joint Genome Institute"/>
            <person name="Vesth T.C."/>
            <person name="Nybo J."/>
            <person name="Theobald S."/>
            <person name="Brandl J."/>
            <person name="Frisvad J.C."/>
            <person name="Nielsen K.F."/>
            <person name="Lyhne E.K."/>
            <person name="Kogle M.E."/>
            <person name="Kuo A."/>
            <person name="Riley R."/>
            <person name="Clum A."/>
            <person name="Nolan M."/>
            <person name="Lipzen A."/>
            <person name="Salamov A."/>
            <person name="Henrissat B."/>
            <person name="Wiebenga A."/>
            <person name="De Vries R.P."/>
            <person name="Grigoriev I.V."/>
            <person name="Mortensen U.H."/>
            <person name="Andersen M.R."/>
            <person name="Baker S.E."/>
        </authorList>
    </citation>
    <scope>NUCLEOTIDE SEQUENCE [LARGE SCALE GENOMIC DNA]</scope>
    <source>
        <strain evidence="2 3">CBS 115572</strain>
    </source>
</reference>
<evidence type="ECO:0000256" key="1">
    <source>
        <dbReference type="SAM" id="Phobius"/>
    </source>
</evidence>
<keyword evidence="1" id="KW-1133">Transmembrane helix</keyword>
<evidence type="ECO:0000313" key="2">
    <source>
        <dbReference type="EMBL" id="PWY92981.1"/>
    </source>
</evidence>
<keyword evidence="3" id="KW-1185">Reference proteome</keyword>
<dbReference type="RefSeq" id="XP_025469742.1">
    <property type="nucleotide sequence ID" value="XM_025607148.1"/>
</dbReference>
<protein>
    <submittedName>
        <fullName evidence="2">Uncharacterized protein</fullName>
    </submittedName>
</protein>
<feature type="transmembrane region" description="Helical" evidence="1">
    <location>
        <begin position="12"/>
        <end position="31"/>
    </location>
</feature>
<proteinExistence type="predicted"/>
<sequence>MSTSLCKLKYSSVYFMMMSNIFGILRGLINLRIEGSRRRRSLCRCHDPIGRTSDSGRLCFSDILGGS</sequence>
<dbReference type="EMBL" id="MSFK01000007">
    <property type="protein sequence ID" value="PWY92981.1"/>
    <property type="molecule type" value="Genomic_DNA"/>
</dbReference>
<dbReference type="AlphaFoldDB" id="A0A317X466"/>
<accession>A0A317X466</accession>